<dbReference type="EMBL" id="SGPL01000457">
    <property type="protein sequence ID" value="THH12485.1"/>
    <property type="molecule type" value="Genomic_DNA"/>
</dbReference>
<dbReference type="Proteomes" id="UP000310158">
    <property type="component" value="Unassembled WGS sequence"/>
</dbReference>
<dbReference type="Gene3D" id="3.40.50.1820">
    <property type="entry name" value="alpha/beta hydrolase"/>
    <property type="match status" value="2"/>
</dbReference>
<dbReference type="Pfam" id="PF03403">
    <property type="entry name" value="PAF-AH_p_II"/>
    <property type="match status" value="1"/>
</dbReference>
<evidence type="ECO:0000313" key="5">
    <source>
        <dbReference type="EMBL" id="THH12485.1"/>
    </source>
</evidence>
<dbReference type="PANTHER" id="PTHR10272:SF0">
    <property type="entry name" value="PLATELET-ACTIVATING FACTOR ACETYLHYDROLASE"/>
    <property type="match status" value="1"/>
</dbReference>
<keyword evidence="3" id="KW-0442">Lipid degradation</keyword>
<dbReference type="PANTHER" id="PTHR10272">
    <property type="entry name" value="PLATELET-ACTIVATING FACTOR ACETYLHYDROLASE"/>
    <property type="match status" value="1"/>
</dbReference>
<dbReference type="GO" id="GO:0003847">
    <property type="term" value="F:1-alkyl-2-acetylglycerophosphocholine esterase activity"/>
    <property type="evidence" value="ECO:0007669"/>
    <property type="project" value="UniProtKB-EC"/>
</dbReference>
<evidence type="ECO:0000256" key="2">
    <source>
        <dbReference type="ARBA" id="ARBA00022801"/>
    </source>
</evidence>
<keyword evidence="4" id="KW-0443">Lipid metabolism</keyword>
<gene>
    <name evidence="5" type="ORF">EW146_g7650</name>
</gene>
<evidence type="ECO:0000256" key="4">
    <source>
        <dbReference type="ARBA" id="ARBA00023098"/>
    </source>
</evidence>
<keyword evidence="2" id="KW-0378">Hydrolase</keyword>
<proteinExistence type="predicted"/>
<name>A0A4S4LKT3_9AGAM</name>
<dbReference type="EC" id="3.1.1.47" evidence="1"/>
<dbReference type="SUPFAM" id="SSF53474">
    <property type="entry name" value="alpha/beta-Hydrolases"/>
    <property type="match status" value="1"/>
</dbReference>
<reference evidence="5 6" key="1">
    <citation type="submission" date="2019-02" db="EMBL/GenBank/DDBJ databases">
        <title>Genome sequencing of the rare red list fungi Bondarzewia mesenterica.</title>
        <authorList>
            <person name="Buettner E."/>
            <person name="Kellner H."/>
        </authorList>
    </citation>
    <scope>NUCLEOTIDE SEQUENCE [LARGE SCALE GENOMIC DNA]</scope>
    <source>
        <strain evidence="5 6">DSM 108281</strain>
    </source>
</reference>
<organism evidence="5 6">
    <name type="scientific">Bondarzewia mesenterica</name>
    <dbReference type="NCBI Taxonomy" id="1095465"/>
    <lineage>
        <taxon>Eukaryota</taxon>
        <taxon>Fungi</taxon>
        <taxon>Dikarya</taxon>
        <taxon>Basidiomycota</taxon>
        <taxon>Agaricomycotina</taxon>
        <taxon>Agaricomycetes</taxon>
        <taxon>Russulales</taxon>
        <taxon>Bondarzewiaceae</taxon>
        <taxon>Bondarzewia</taxon>
    </lineage>
</organism>
<dbReference type="AlphaFoldDB" id="A0A4S4LKT3"/>
<sequence>MTITLADPTGPFAVGATTFTLPVPPRRIGSSNVRTKSSTKLEPALLLDEVTFTAFYPTSPRPSKQYRKALNWLPRQLCTHLASSGKVVLALEHHDGTGPFFQARFRSPEGAGAQNKLYIQPEDVVWDKGAQPEDSNMALRAEQLEFRRREVYTAYRAFRGLVDDGERGALQSIDGPAVDWESWKGIARCDDNIALAGHSFGGATVFDILSNPPPDDDGDDDASSLPISHALALDPWLEPIPSPGPQPLSSARVRHPKMLVINSEGFTLWKEHFDRLQDIVRAWDGGRLLTFVGARHVSFSDYFVLLPPPLRKASAYPMLHSVSTVAQAFLDDALDDALQLLTLRKMEMRWVQLSRWCGRKTRKRKLVGDTGDVVVH</sequence>
<comment type="caution">
    <text evidence="5">The sequence shown here is derived from an EMBL/GenBank/DDBJ whole genome shotgun (WGS) entry which is preliminary data.</text>
</comment>
<evidence type="ECO:0000256" key="1">
    <source>
        <dbReference type="ARBA" id="ARBA00013201"/>
    </source>
</evidence>
<accession>A0A4S4LKT3</accession>
<evidence type="ECO:0000313" key="6">
    <source>
        <dbReference type="Proteomes" id="UP000310158"/>
    </source>
</evidence>
<keyword evidence="6" id="KW-1185">Reference proteome</keyword>
<dbReference type="GO" id="GO:0016042">
    <property type="term" value="P:lipid catabolic process"/>
    <property type="evidence" value="ECO:0007669"/>
    <property type="project" value="UniProtKB-KW"/>
</dbReference>
<dbReference type="OrthoDB" id="2363873at2759"/>
<evidence type="ECO:0000256" key="3">
    <source>
        <dbReference type="ARBA" id="ARBA00022963"/>
    </source>
</evidence>
<dbReference type="InterPro" id="IPR029058">
    <property type="entry name" value="AB_hydrolase_fold"/>
</dbReference>
<protein>
    <recommendedName>
        <fullName evidence="1">1-alkyl-2-acetylglycerophosphocholine esterase</fullName>
        <ecNumber evidence="1">3.1.1.47</ecNumber>
    </recommendedName>
</protein>